<evidence type="ECO:0000313" key="2">
    <source>
        <dbReference type="EMBL" id="KAK4131349.1"/>
    </source>
</evidence>
<accession>A0AAN6ZBH4</accession>
<dbReference type="EMBL" id="MU853425">
    <property type="protein sequence ID" value="KAK4131349.1"/>
    <property type="molecule type" value="Genomic_DNA"/>
</dbReference>
<dbReference type="AlphaFoldDB" id="A0AAN6ZBH4"/>
<organism evidence="2 3">
    <name type="scientific">Trichocladium antarcticum</name>
    <dbReference type="NCBI Taxonomy" id="1450529"/>
    <lineage>
        <taxon>Eukaryota</taxon>
        <taxon>Fungi</taxon>
        <taxon>Dikarya</taxon>
        <taxon>Ascomycota</taxon>
        <taxon>Pezizomycotina</taxon>
        <taxon>Sordariomycetes</taxon>
        <taxon>Sordariomycetidae</taxon>
        <taxon>Sordariales</taxon>
        <taxon>Chaetomiaceae</taxon>
        <taxon>Trichocladium</taxon>
    </lineage>
</organism>
<comment type="caution">
    <text evidence="2">The sequence shown here is derived from an EMBL/GenBank/DDBJ whole genome shotgun (WGS) entry which is preliminary data.</text>
</comment>
<keyword evidence="3" id="KW-1185">Reference proteome</keyword>
<dbReference type="Proteomes" id="UP001304895">
    <property type="component" value="Unassembled WGS sequence"/>
</dbReference>
<feature type="region of interest" description="Disordered" evidence="1">
    <location>
        <begin position="62"/>
        <end position="105"/>
    </location>
</feature>
<reference evidence="2" key="2">
    <citation type="submission" date="2023-05" db="EMBL/GenBank/DDBJ databases">
        <authorList>
            <consortium name="Lawrence Berkeley National Laboratory"/>
            <person name="Steindorff A."/>
            <person name="Hensen N."/>
            <person name="Bonometti L."/>
            <person name="Westerberg I."/>
            <person name="Brannstrom I.O."/>
            <person name="Guillou S."/>
            <person name="Cros-Aarteil S."/>
            <person name="Calhoun S."/>
            <person name="Haridas S."/>
            <person name="Kuo A."/>
            <person name="Mondo S."/>
            <person name="Pangilinan J."/>
            <person name="Riley R."/>
            <person name="Labutti K."/>
            <person name="Andreopoulos B."/>
            <person name="Lipzen A."/>
            <person name="Chen C."/>
            <person name="Yanf M."/>
            <person name="Daum C."/>
            <person name="Ng V."/>
            <person name="Clum A."/>
            <person name="Ohm R."/>
            <person name="Martin F."/>
            <person name="Silar P."/>
            <person name="Natvig D."/>
            <person name="Lalanne C."/>
            <person name="Gautier V."/>
            <person name="Ament-Velasquez S.L."/>
            <person name="Kruys A."/>
            <person name="Hutchinson M.I."/>
            <person name="Powell A.J."/>
            <person name="Barry K."/>
            <person name="Miller A.N."/>
            <person name="Grigoriev I.V."/>
            <person name="Debuchy R."/>
            <person name="Gladieux P."/>
            <person name="Thoren M.H."/>
            <person name="Johannesson H."/>
        </authorList>
    </citation>
    <scope>NUCLEOTIDE SEQUENCE</scope>
    <source>
        <strain evidence="2">CBS 123565</strain>
    </source>
</reference>
<proteinExistence type="predicted"/>
<name>A0AAN6ZBH4_9PEZI</name>
<protein>
    <submittedName>
        <fullName evidence="2">Uncharacterized protein</fullName>
    </submittedName>
</protein>
<gene>
    <name evidence="2" type="ORF">BT67DRAFT_158188</name>
</gene>
<feature type="region of interest" description="Disordered" evidence="1">
    <location>
        <begin position="15"/>
        <end position="39"/>
    </location>
</feature>
<reference evidence="2" key="1">
    <citation type="journal article" date="2023" name="Mol. Phylogenet. Evol.">
        <title>Genome-scale phylogeny and comparative genomics of the fungal order Sordariales.</title>
        <authorList>
            <person name="Hensen N."/>
            <person name="Bonometti L."/>
            <person name="Westerberg I."/>
            <person name="Brannstrom I.O."/>
            <person name="Guillou S."/>
            <person name="Cros-Aarteil S."/>
            <person name="Calhoun S."/>
            <person name="Haridas S."/>
            <person name="Kuo A."/>
            <person name="Mondo S."/>
            <person name="Pangilinan J."/>
            <person name="Riley R."/>
            <person name="LaButti K."/>
            <person name="Andreopoulos B."/>
            <person name="Lipzen A."/>
            <person name="Chen C."/>
            <person name="Yan M."/>
            <person name="Daum C."/>
            <person name="Ng V."/>
            <person name="Clum A."/>
            <person name="Steindorff A."/>
            <person name="Ohm R.A."/>
            <person name="Martin F."/>
            <person name="Silar P."/>
            <person name="Natvig D.O."/>
            <person name="Lalanne C."/>
            <person name="Gautier V."/>
            <person name="Ament-Velasquez S.L."/>
            <person name="Kruys A."/>
            <person name="Hutchinson M.I."/>
            <person name="Powell A.J."/>
            <person name="Barry K."/>
            <person name="Miller A.N."/>
            <person name="Grigoriev I.V."/>
            <person name="Debuchy R."/>
            <person name="Gladieux P."/>
            <person name="Hiltunen Thoren M."/>
            <person name="Johannesson H."/>
        </authorList>
    </citation>
    <scope>NUCLEOTIDE SEQUENCE</scope>
    <source>
        <strain evidence="2">CBS 123565</strain>
    </source>
</reference>
<sequence length="105" mass="10772">MCVEEKSRRGWIRYGTASDSGLDSGTGLAPVGGPSRGWERVKRKSANGQGCAQSAVVSLPRVADDGEKGTGFAGTESSGGVEDENTSFEKKSERMAGASQGASGE</sequence>
<evidence type="ECO:0000313" key="3">
    <source>
        <dbReference type="Proteomes" id="UP001304895"/>
    </source>
</evidence>
<evidence type="ECO:0000256" key="1">
    <source>
        <dbReference type="SAM" id="MobiDB-lite"/>
    </source>
</evidence>